<proteinExistence type="predicted"/>
<protein>
    <submittedName>
        <fullName evidence="3">Response regulator</fullName>
    </submittedName>
</protein>
<evidence type="ECO:0000313" key="3">
    <source>
        <dbReference type="EMBL" id="MFD2600654.1"/>
    </source>
</evidence>
<gene>
    <name evidence="3" type="ORF">ACFSR3_01185</name>
</gene>
<reference evidence="4" key="1">
    <citation type="journal article" date="2019" name="Int. J. Syst. Evol. Microbiol.">
        <title>The Global Catalogue of Microorganisms (GCM) 10K type strain sequencing project: providing services to taxonomists for standard genome sequencing and annotation.</title>
        <authorList>
            <consortium name="The Broad Institute Genomics Platform"/>
            <consortium name="The Broad Institute Genome Sequencing Center for Infectious Disease"/>
            <person name="Wu L."/>
            <person name="Ma J."/>
        </authorList>
    </citation>
    <scope>NUCLEOTIDE SEQUENCE [LARGE SCALE GENOMIC DNA]</scope>
    <source>
        <strain evidence="4">KCTC 42107</strain>
    </source>
</reference>
<dbReference type="InterPro" id="IPR052893">
    <property type="entry name" value="TCS_response_regulator"/>
</dbReference>
<dbReference type="InterPro" id="IPR011006">
    <property type="entry name" value="CheY-like_superfamily"/>
</dbReference>
<keyword evidence="1" id="KW-0597">Phosphoprotein</keyword>
<evidence type="ECO:0000313" key="4">
    <source>
        <dbReference type="Proteomes" id="UP001597480"/>
    </source>
</evidence>
<comment type="caution">
    <text evidence="3">The sequence shown here is derived from an EMBL/GenBank/DDBJ whole genome shotgun (WGS) entry which is preliminary data.</text>
</comment>
<dbReference type="RefSeq" id="WP_379819348.1">
    <property type="nucleotide sequence ID" value="NZ_JBHUMD010000003.1"/>
</dbReference>
<dbReference type="Gene3D" id="3.40.50.2300">
    <property type="match status" value="1"/>
</dbReference>
<dbReference type="Proteomes" id="UP001597480">
    <property type="component" value="Unassembled WGS sequence"/>
</dbReference>
<dbReference type="PANTHER" id="PTHR44520">
    <property type="entry name" value="RESPONSE REGULATOR RCP1-RELATED"/>
    <property type="match status" value="1"/>
</dbReference>
<dbReference type="InterPro" id="IPR001789">
    <property type="entry name" value="Sig_transdc_resp-reg_receiver"/>
</dbReference>
<organism evidence="3 4">
    <name type="scientific">Flavobacterium suzhouense</name>
    <dbReference type="NCBI Taxonomy" id="1529638"/>
    <lineage>
        <taxon>Bacteria</taxon>
        <taxon>Pseudomonadati</taxon>
        <taxon>Bacteroidota</taxon>
        <taxon>Flavobacteriia</taxon>
        <taxon>Flavobacteriales</taxon>
        <taxon>Flavobacteriaceae</taxon>
        <taxon>Flavobacterium</taxon>
    </lineage>
</organism>
<name>A0ABW5NNJ1_9FLAO</name>
<dbReference type="PANTHER" id="PTHR44520:SF2">
    <property type="entry name" value="RESPONSE REGULATOR RCP1"/>
    <property type="match status" value="1"/>
</dbReference>
<dbReference type="SUPFAM" id="SSF52172">
    <property type="entry name" value="CheY-like"/>
    <property type="match status" value="1"/>
</dbReference>
<accession>A0ABW5NNJ1</accession>
<dbReference type="PROSITE" id="PS50110">
    <property type="entry name" value="RESPONSE_REGULATORY"/>
    <property type="match status" value="1"/>
</dbReference>
<evidence type="ECO:0000256" key="1">
    <source>
        <dbReference type="PROSITE-ProRule" id="PRU00169"/>
    </source>
</evidence>
<dbReference type="Pfam" id="PF00072">
    <property type="entry name" value="Response_reg"/>
    <property type="match status" value="1"/>
</dbReference>
<feature type="modified residue" description="4-aspartylphosphate" evidence="1">
    <location>
        <position position="59"/>
    </location>
</feature>
<sequence>MKKDGPIIIIDDDEDDRLIFEDILKSLQIPNEIILLGDSTQVIPFLQQEHIKPFMVISDINMPRMNGFELRDEILKDPELTEKTVPFIFFTTVGNGYTVEEAFKRAIQGYFHKTSDMKQLKETLQEIVDYWSDSVIPEID</sequence>
<keyword evidence="4" id="KW-1185">Reference proteome</keyword>
<feature type="domain" description="Response regulatory" evidence="2">
    <location>
        <begin position="6"/>
        <end position="128"/>
    </location>
</feature>
<dbReference type="SMART" id="SM00448">
    <property type="entry name" value="REC"/>
    <property type="match status" value="1"/>
</dbReference>
<evidence type="ECO:0000259" key="2">
    <source>
        <dbReference type="PROSITE" id="PS50110"/>
    </source>
</evidence>
<dbReference type="EMBL" id="JBHUMD010000003">
    <property type="protein sequence ID" value="MFD2600654.1"/>
    <property type="molecule type" value="Genomic_DNA"/>
</dbReference>